<feature type="domain" description="DUF4139" evidence="2">
    <location>
        <begin position="235"/>
        <end position="551"/>
    </location>
</feature>
<evidence type="ECO:0000256" key="1">
    <source>
        <dbReference type="SAM" id="SignalP"/>
    </source>
</evidence>
<accession>A0A2G5K2V7</accession>
<protein>
    <recommendedName>
        <fullName evidence="2">DUF4139 domain-containing protein</fullName>
    </recommendedName>
</protein>
<evidence type="ECO:0000259" key="2">
    <source>
        <dbReference type="Pfam" id="PF13598"/>
    </source>
</evidence>
<feature type="chain" id="PRO_5013942293" description="DUF4139 domain-containing protein" evidence="1">
    <location>
        <begin position="19"/>
        <end position="557"/>
    </location>
</feature>
<keyword evidence="4" id="KW-1185">Reference proteome</keyword>
<evidence type="ECO:0000313" key="4">
    <source>
        <dbReference type="Proteomes" id="UP000231516"/>
    </source>
</evidence>
<evidence type="ECO:0000313" key="3">
    <source>
        <dbReference type="EMBL" id="PIB23064.1"/>
    </source>
</evidence>
<dbReference type="PANTHER" id="PTHR31005:SF8">
    <property type="entry name" value="DUF4139 DOMAIN-CONTAINING PROTEIN"/>
    <property type="match status" value="1"/>
</dbReference>
<proteinExistence type="predicted"/>
<dbReference type="InterPro" id="IPR037291">
    <property type="entry name" value="DUF4139"/>
</dbReference>
<name>A0A2G5K2V7_9RHOB</name>
<dbReference type="Pfam" id="PF13598">
    <property type="entry name" value="DUF4139"/>
    <property type="match status" value="1"/>
</dbReference>
<dbReference type="PANTHER" id="PTHR31005">
    <property type="entry name" value="DUF4139 DOMAIN-CONTAINING PROTEIN"/>
    <property type="match status" value="1"/>
</dbReference>
<dbReference type="NCBIfam" id="TIGR02231">
    <property type="entry name" value="mucoidy inhibitor MuiA family protein"/>
    <property type="match status" value="1"/>
</dbReference>
<gene>
    <name evidence="3" type="ORF">BFP76_08525</name>
</gene>
<organism evidence="3 4">
    <name type="scientific">Paramylibacter kogurei</name>
    <dbReference type="NCBI Taxonomy" id="1889778"/>
    <lineage>
        <taxon>Bacteria</taxon>
        <taxon>Pseudomonadati</taxon>
        <taxon>Pseudomonadota</taxon>
        <taxon>Alphaproteobacteria</taxon>
        <taxon>Rhodobacterales</taxon>
        <taxon>Paracoccaceae</taxon>
        <taxon>Paramylibacter</taxon>
    </lineage>
</organism>
<sequence length="557" mass="60434">MRFLFPVAVTLLGSASFADHFNPDSAVQSVTAYTRGGAITRVADLDMPAGVHTVTLRGNRAWIGTNALEFDFAENSGVTLISTALRNDRLEPNVVEETAQYKQRESVLIAAENALADFDLGVANDRAALKSANLRLEFLQSLANGQAGAFPKDGAVTSDQLTAVVTSLGAEVAKASSEMAAANTRIAASERTRVDLIKARDNARQALDAITKPIINEQAEVTLTLRAERPYVGPLQMKYVNHEIAWSPKYNLHVAQKGAAGTLSIDRRATLYQATGEDWDNVAVTLSTADLAGELQTTMPWPDIKRLIDPLVMQKSMATKRMSDLAMSAPQAEAMIEEDAGSGYNNVGERIKGQTIEFELNAPVTMISSHNSGAVFEIDTIDIPVDLFAQANAARDEKAYLYAELENETGGNLLAGSAQIYRDGAYMGEGQFPAITAGDSIDLALGPVDGLLIERRTVSRADGDRGIITSSNSLQLRYETKINSLLDYAIDLRIFDNIPVSESEDLVIKEVLSPKPTEREIDGKRGVLRWDFDMQPGVTQTLNTGYDMTWPSAKVLQ</sequence>
<dbReference type="AlphaFoldDB" id="A0A2G5K2V7"/>
<dbReference type="Proteomes" id="UP000231516">
    <property type="component" value="Unassembled WGS sequence"/>
</dbReference>
<dbReference type="InterPro" id="IPR011935">
    <property type="entry name" value="CHP02231"/>
</dbReference>
<feature type="signal peptide" evidence="1">
    <location>
        <begin position="1"/>
        <end position="18"/>
    </location>
</feature>
<dbReference type="OrthoDB" id="580912at2"/>
<reference evidence="3 4" key="1">
    <citation type="submission" date="2016-08" db="EMBL/GenBank/DDBJ databases">
        <title>Draft genome of Amylibacter sp. strain 4G11.</title>
        <authorList>
            <person name="Wong S.-K."/>
            <person name="Hamasaki K."/>
            <person name="Yoshizawa S."/>
        </authorList>
    </citation>
    <scope>NUCLEOTIDE SEQUENCE [LARGE SCALE GENOMIC DNA]</scope>
    <source>
        <strain evidence="3 4">4G11</strain>
    </source>
</reference>
<keyword evidence="1" id="KW-0732">Signal</keyword>
<comment type="caution">
    <text evidence="3">The sequence shown here is derived from an EMBL/GenBank/DDBJ whole genome shotgun (WGS) entry which is preliminary data.</text>
</comment>
<dbReference type="RefSeq" id="WP_099594346.1">
    <property type="nucleotide sequence ID" value="NZ_MDGM01000014.1"/>
</dbReference>
<dbReference type="EMBL" id="MDGM01000014">
    <property type="protein sequence ID" value="PIB23064.1"/>
    <property type="molecule type" value="Genomic_DNA"/>
</dbReference>